<keyword evidence="2 4" id="KW-0346">Stress response</keyword>
<dbReference type="PRINTS" id="PR00773">
    <property type="entry name" value="GRPEPROTEIN"/>
</dbReference>
<dbReference type="GO" id="GO:0005737">
    <property type="term" value="C:cytoplasm"/>
    <property type="evidence" value="ECO:0007669"/>
    <property type="project" value="UniProtKB-SubCell"/>
</dbReference>
<comment type="function">
    <text evidence="4">Participates actively in the response to hyperosmotic and heat shock by preventing the aggregation of stress-denatured proteins, in association with DnaK and GrpE. It is the nucleotide exchange factor for DnaK and may function as a thermosensor. Unfolded proteins bind initially to DnaJ; upon interaction with the DnaJ-bound protein, DnaK hydrolyzes its bound ATP, resulting in the formation of a stable complex. GrpE releases ADP from DnaK; ATP binding to DnaK triggers the release of the substrate protein, thus completing the reaction cycle. Several rounds of ATP-dependent interactions between DnaJ, DnaK and GrpE are required for fully efficient folding.</text>
</comment>
<dbReference type="PANTHER" id="PTHR21237:SF23">
    <property type="entry name" value="GRPE PROTEIN HOMOLOG, MITOCHONDRIAL"/>
    <property type="match status" value="1"/>
</dbReference>
<proteinExistence type="inferred from homology"/>
<dbReference type="GO" id="GO:0051087">
    <property type="term" value="F:protein-folding chaperone binding"/>
    <property type="evidence" value="ECO:0007669"/>
    <property type="project" value="InterPro"/>
</dbReference>
<feature type="coiled-coil region" evidence="6">
    <location>
        <begin position="37"/>
        <end position="75"/>
    </location>
</feature>
<dbReference type="Proteomes" id="UP000721442">
    <property type="component" value="Unassembled WGS sequence"/>
</dbReference>
<dbReference type="AlphaFoldDB" id="A0A940I9V6"/>
<evidence type="ECO:0000256" key="5">
    <source>
        <dbReference type="RuleBase" id="RU004478"/>
    </source>
</evidence>
<dbReference type="InterPro" id="IPR013805">
    <property type="entry name" value="GrpE_CC"/>
</dbReference>
<sequence length="180" mass="19675">MDDKKEVKIDTVSISDDEKTTPENTADITPDTPENETEKLNAQIAELTDKFLRLAAELENTRRRAALDVESAARNRAMSVAKKFLPVMDAIQAALTHSPEDDGIKSMAAAMNDAFTQIGITKIESVGQILNPQFHNAIQVIDAPADANPKPQPNTIASELQTGYMFGDTVLRTAMVTVYK</sequence>
<accession>A0A940I9V6</accession>
<reference evidence="8" key="2">
    <citation type="journal article" date="2021" name="PeerJ">
        <title>Extensive microbial diversity within the chicken gut microbiome revealed by metagenomics and culture.</title>
        <authorList>
            <person name="Gilroy R."/>
            <person name="Ravi A."/>
            <person name="Getino M."/>
            <person name="Pursley I."/>
            <person name="Horton D.L."/>
            <person name="Alikhan N.F."/>
            <person name="Baker D."/>
            <person name="Gharbi K."/>
            <person name="Hall N."/>
            <person name="Watson M."/>
            <person name="Adriaenssens E.M."/>
            <person name="Foster-Nyarko E."/>
            <person name="Jarju S."/>
            <person name="Secka A."/>
            <person name="Antonio M."/>
            <person name="Oren A."/>
            <person name="Chaudhuri R.R."/>
            <person name="La Ragione R."/>
            <person name="Hildebrand F."/>
            <person name="Pallen M.J."/>
        </authorList>
    </citation>
    <scope>NUCLEOTIDE SEQUENCE</scope>
    <source>
        <strain evidence="8">B1-16210</strain>
    </source>
</reference>
<evidence type="ECO:0000313" key="9">
    <source>
        <dbReference type="Proteomes" id="UP000721442"/>
    </source>
</evidence>
<dbReference type="PANTHER" id="PTHR21237">
    <property type="entry name" value="GRPE PROTEIN"/>
    <property type="match status" value="1"/>
</dbReference>
<evidence type="ECO:0000256" key="1">
    <source>
        <dbReference type="ARBA" id="ARBA00009054"/>
    </source>
</evidence>
<dbReference type="GO" id="GO:0042803">
    <property type="term" value="F:protein homodimerization activity"/>
    <property type="evidence" value="ECO:0007669"/>
    <property type="project" value="InterPro"/>
</dbReference>
<dbReference type="CDD" id="cd00446">
    <property type="entry name" value="GrpE"/>
    <property type="match status" value="1"/>
</dbReference>
<comment type="subunit">
    <text evidence="4">Homodimer.</text>
</comment>
<dbReference type="Gene3D" id="2.30.22.10">
    <property type="entry name" value="Head domain of nucleotide exchange factor GrpE"/>
    <property type="match status" value="1"/>
</dbReference>
<gene>
    <name evidence="4" type="primary">grpE</name>
    <name evidence="8" type="ORF">IAC77_01100</name>
</gene>
<keyword evidence="4" id="KW-0963">Cytoplasm</keyword>
<evidence type="ECO:0000313" key="8">
    <source>
        <dbReference type="EMBL" id="MBO8407040.1"/>
    </source>
</evidence>
<organism evidence="8 9">
    <name type="scientific">Candidatus Enterousia excrementavium</name>
    <dbReference type="NCBI Taxonomy" id="2840789"/>
    <lineage>
        <taxon>Bacteria</taxon>
        <taxon>Pseudomonadati</taxon>
        <taxon>Pseudomonadota</taxon>
        <taxon>Alphaproteobacteria</taxon>
        <taxon>Candidatus Enterousia</taxon>
    </lineage>
</organism>
<dbReference type="HAMAP" id="MF_01151">
    <property type="entry name" value="GrpE"/>
    <property type="match status" value="1"/>
</dbReference>
<evidence type="ECO:0000256" key="7">
    <source>
        <dbReference type="SAM" id="MobiDB-lite"/>
    </source>
</evidence>
<name>A0A940I9V6_9PROT</name>
<evidence type="ECO:0000256" key="2">
    <source>
        <dbReference type="ARBA" id="ARBA00023016"/>
    </source>
</evidence>
<keyword evidence="6" id="KW-0175">Coiled coil</keyword>
<dbReference type="GO" id="GO:0000774">
    <property type="term" value="F:adenyl-nucleotide exchange factor activity"/>
    <property type="evidence" value="ECO:0007669"/>
    <property type="project" value="InterPro"/>
</dbReference>
<dbReference type="SUPFAM" id="SSF51064">
    <property type="entry name" value="Head domain of nucleotide exchange factor GrpE"/>
    <property type="match status" value="1"/>
</dbReference>
<dbReference type="InterPro" id="IPR009012">
    <property type="entry name" value="GrpE_head"/>
</dbReference>
<protein>
    <recommendedName>
        <fullName evidence="4">Protein GrpE</fullName>
    </recommendedName>
    <alternativeName>
        <fullName evidence="4">HSP-70 cofactor</fullName>
    </alternativeName>
</protein>
<dbReference type="Gene3D" id="3.90.20.20">
    <property type="match status" value="1"/>
</dbReference>
<dbReference type="SUPFAM" id="SSF58014">
    <property type="entry name" value="Coiled-coil domain of nucleotide exchange factor GrpE"/>
    <property type="match status" value="1"/>
</dbReference>
<comment type="similarity">
    <text evidence="1 4 5">Belongs to the GrpE family.</text>
</comment>
<evidence type="ECO:0000256" key="6">
    <source>
        <dbReference type="SAM" id="Coils"/>
    </source>
</evidence>
<comment type="subcellular location">
    <subcellularLocation>
        <location evidence="4">Cytoplasm</location>
    </subcellularLocation>
</comment>
<dbReference type="EMBL" id="JADINE010000016">
    <property type="protein sequence ID" value="MBO8407040.1"/>
    <property type="molecule type" value="Genomic_DNA"/>
</dbReference>
<dbReference type="InterPro" id="IPR000740">
    <property type="entry name" value="GrpE"/>
</dbReference>
<dbReference type="GO" id="GO:0051082">
    <property type="term" value="F:unfolded protein binding"/>
    <property type="evidence" value="ECO:0007669"/>
    <property type="project" value="TreeGrafter"/>
</dbReference>
<comment type="caution">
    <text evidence="8">The sequence shown here is derived from an EMBL/GenBank/DDBJ whole genome shotgun (WGS) entry which is preliminary data.</text>
</comment>
<evidence type="ECO:0000256" key="3">
    <source>
        <dbReference type="ARBA" id="ARBA00023186"/>
    </source>
</evidence>
<dbReference type="GO" id="GO:0006457">
    <property type="term" value="P:protein folding"/>
    <property type="evidence" value="ECO:0007669"/>
    <property type="project" value="InterPro"/>
</dbReference>
<keyword evidence="3 4" id="KW-0143">Chaperone</keyword>
<feature type="region of interest" description="Disordered" evidence="7">
    <location>
        <begin position="1"/>
        <end position="36"/>
    </location>
</feature>
<reference evidence="8" key="1">
    <citation type="submission" date="2020-10" db="EMBL/GenBank/DDBJ databases">
        <authorList>
            <person name="Gilroy R."/>
        </authorList>
    </citation>
    <scope>NUCLEOTIDE SEQUENCE</scope>
    <source>
        <strain evidence="8">B1-16210</strain>
    </source>
</reference>
<evidence type="ECO:0000256" key="4">
    <source>
        <dbReference type="HAMAP-Rule" id="MF_01151"/>
    </source>
</evidence>
<dbReference type="Pfam" id="PF01025">
    <property type="entry name" value="GrpE"/>
    <property type="match status" value="1"/>
</dbReference>